<feature type="compositionally biased region" description="Basic and acidic residues" evidence="1">
    <location>
        <begin position="186"/>
        <end position="195"/>
    </location>
</feature>
<proteinExistence type="predicted"/>
<dbReference type="Proteomes" id="UP000292346">
    <property type="component" value="Unassembled WGS sequence"/>
</dbReference>
<comment type="caution">
    <text evidence="2">The sequence shown here is derived from an EMBL/GenBank/DDBJ whole genome shotgun (WGS) entry which is preliminary data.</text>
</comment>
<dbReference type="RefSeq" id="WP_131341750.1">
    <property type="nucleotide sequence ID" value="NZ_SJJZ01000003.1"/>
</dbReference>
<sequence length="201" mass="21423">MTHQIRAPHPITTEEREFIAKVENTMRPAFLDAIAREYGPRDQPAAEIAERMSAAAPGHRLQTAVEANMDASRHFDALPAEERSAAAQQAALVTARTIEARLTVQAADGRLGELAGKGADRLLRGEYEKVAHEAGGQVGLVLGGAVNRARFLQVEEIQRQAGAGVTPPAAGSRSTSSTVDAVAAKPPDRAKDNRNQPHVRG</sequence>
<protein>
    <submittedName>
        <fullName evidence="2">Uncharacterized protein</fullName>
    </submittedName>
</protein>
<dbReference type="AlphaFoldDB" id="A0A4R0HC71"/>
<feature type="region of interest" description="Disordered" evidence="1">
    <location>
        <begin position="160"/>
        <end position="201"/>
    </location>
</feature>
<evidence type="ECO:0000313" key="2">
    <source>
        <dbReference type="EMBL" id="TCC05339.1"/>
    </source>
</evidence>
<organism evidence="2 3">
    <name type="scientific">Kribbella soli</name>
    <dbReference type="NCBI Taxonomy" id="1124743"/>
    <lineage>
        <taxon>Bacteria</taxon>
        <taxon>Bacillati</taxon>
        <taxon>Actinomycetota</taxon>
        <taxon>Actinomycetes</taxon>
        <taxon>Propionibacteriales</taxon>
        <taxon>Kribbellaceae</taxon>
        <taxon>Kribbella</taxon>
    </lineage>
</organism>
<dbReference type="EMBL" id="SJJZ01000003">
    <property type="protein sequence ID" value="TCC05339.1"/>
    <property type="molecule type" value="Genomic_DNA"/>
</dbReference>
<name>A0A4R0HC71_9ACTN</name>
<gene>
    <name evidence="2" type="ORF">E0H45_25260</name>
</gene>
<keyword evidence="3" id="KW-1185">Reference proteome</keyword>
<evidence type="ECO:0000256" key="1">
    <source>
        <dbReference type="SAM" id="MobiDB-lite"/>
    </source>
</evidence>
<evidence type="ECO:0000313" key="3">
    <source>
        <dbReference type="Proteomes" id="UP000292346"/>
    </source>
</evidence>
<accession>A0A4R0HC71</accession>
<dbReference type="OrthoDB" id="3828160at2"/>
<reference evidence="2 3" key="1">
    <citation type="submission" date="2019-02" db="EMBL/GenBank/DDBJ databases">
        <title>Kribbella capetownensis sp. nov. and Kribbella speibonae sp. nov., isolated from soil.</title>
        <authorList>
            <person name="Curtis S.M."/>
            <person name="Norton I."/>
            <person name="Everest G.J."/>
            <person name="Meyers P.R."/>
        </authorList>
    </citation>
    <scope>NUCLEOTIDE SEQUENCE [LARGE SCALE GENOMIC DNA]</scope>
    <source>
        <strain evidence="2 3">KCTC 29219</strain>
    </source>
</reference>